<dbReference type="Proteomes" id="UP001148786">
    <property type="component" value="Unassembled WGS sequence"/>
</dbReference>
<keyword evidence="2" id="KW-1185">Reference proteome</keyword>
<evidence type="ECO:0000313" key="1">
    <source>
        <dbReference type="EMBL" id="KAJ3516921.1"/>
    </source>
</evidence>
<evidence type="ECO:0000313" key="2">
    <source>
        <dbReference type="Proteomes" id="UP001148786"/>
    </source>
</evidence>
<organism evidence="1 2">
    <name type="scientific">Agrocybe chaxingu</name>
    <dbReference type="NCBI Taxonomy" id="84603"/>
    <lineage>
        <taxon>Eukaryota</taxon>
        <taxon>Fungi</taxon>
        <taxon>Dikarya</taxon>
        <taxon>Basidiomycota</taxon>
        <taxon>Agaricomycotina</taxon>
        <taxon>Agaricomycetes</taxon>
        <taxon>Agaricomycetidae</taxon>
        <taxon>Agaricales</taxon>
        <taxon>Agaricineae</taxon>
        <taxon>Strophariaceae</taxon>
        <taxon>Agrocybe</taxon>
    </lineage>
</organism>
<accession>A0A9W8N179</accession>
<proteinExistence type="predicted"/>
<name>A0A9W8N179_9AGAR</name>
<comment type="caution">
    <text evidence="1">The sequence shown here is derived from an EMBL/GenBank/DDBJ whole genome shotgun (WGS) entry which is preliminary data.</text>
</comment>
<dbReference type="AlphaFoldDB" id="A0A9W8N179"/>
<protein>
    <submittedName>
        <fullName evidence="1">Uncharacterized protein</fullName>
    </submittedName>
</protein>
<reference evidence="1" key="1">
    <citation type="submission" date="2022-07" db="EMBL/GenBank/DDBJ databases">
        <title>Genome Sequence of Agrocybe chaxingu.</title>
        <authorList>
            <person name="Buettner E."/>
        </authorList>
    </citation>
    <scope>NUCLEOTIDE SEQUENCE</scope>
    <source>
        <strain evidence="1">MP-N11</strain>
    </source>
</reference>
<sequence length="339" mass="38646">MDVAPPSYDARSVTEDIESLIELSLKLQNDFYELRRLVAEVDEIRDMSLQKAAMDCDESYLVSSRNVSTRLNTLVQRFARHMISIAQSPHIEPEQKIQSVKLTAEKIAQFSEDNSPILTETSSGVGNSVDSLIGLLSQVNRFLVLERDIIPEMRAECTIIDQEWQDTYGTAELISESVTRIPDDAPVHPLFSDPEEERFMNTKLGPRFPQYQTRRPNPPYDKVKKPLIPLYSELNHQHLARCKLCGDRVVAFQQRLFPPMDDAEGKVKEVRAHYDDVLQIVTAFEGILMKLAEDAQALIQYLEDPSGSLQEQDLLGRIESEAPIYERICQALDYYALKV</sequence>
<dbReference type="EMBL" id="JANKHO010000037">
    <property type="protein sequence ID" value="KAJ3516921.1"/>
    <property type="molecule type" value="Genomic_DNA"/>
</dbReference>
<dbReference type="OrthoDB" id="3034676at2759"/>
<gene>
    <name evidence="1" type="ORF">NLJ89_g821</name>
</gene>